<sequence>MELRHLRYFVAVAEELHFGRAAKRLRISQPPLSAQIRDLEDEVGARLFERGTRNVDLTAAGRAFFGRAKDLLARAEAAKSEANDIGRGELGAISIGYTTTAMYELLPRVLTAFRAERTRIGITLAEMPSRALAGALDEGRIDVGFACLPTELGHHVARVVDEDRMVIALPERHPLARRAKLRLRDLETLEMVGVRPTIEPGWAKACEVALANAGVFPKILQEADTKLALLGLVAAGLGAAVVSSSLATLARTGVVFRPIQGDKTRLALGMLSRKTNGPLVKQFMRVVESVRA</sequence>
<dbReference type="InterPro" id="IPR000847">
    <property type="entry name" value="LysR_HTH_N"/>
</dbReference>
<dbReference type="PANTHER" id="PTHR30346">
    <property type="entry name" value="TRANSCRIPTIONAL DUAL REGULATOR HCAR-RELATED"/>
    <property type="match status" value="1"/>
</dbReference>
<evidence type="ECO:0000259" key="5">
    <source>
        <dbReference type="PROSITE" id="PS50931"/>
    </source>
</evidence>
<dbReference type="PRINTS" id="PR00039">
    <property type="entry name" value="HTHLYSR"/>
</dbReference>
<dbReference type="PANTHER" id="PTHR30346:SF0">
    <property type="entry name" value="HCA OPERON TRANSCRIPTIONAL ACTIVATOR HCAR"/>
    <property type="match status" value="1"/>
</dbReference>
<organism evidence="6 7">
    <name type="scientific">Labilithrix luteola</name>
    <dbReference type="NCBI Taxonomy" id="1391654"/>
    <lineage>
        <taxon>Bacteria</taxon>
        <taxon>Pseudomonadati</taxon>
        <taxon>Myxococcota</taxon>
        <taxon>Polyangia</taxon>
        <taxon>Polyangiales</taxon>
        <taxon>Labilitrichaceae</taxon>
        <taxon>Labilithrix</taxon>
    </lineage>
</organism>
<dbReference type="CDD" id="cd08414">
    <property type="entry name" value="PBP2_LTTR_aromatics_like"/>
    <property type="match status" value="1"/>
</dbReference>
<dbReference type="RefSeq" id="WP_146652903.1">
    <property type="nucleotide sequence ID" value="NZ_CP012333.1"/>
</dbReference>
<dbReference type="InterPro" id="IPR005119">
    <property type="entry name" value="LysR_subst-bd"/>
</dbReference>
<dbReference type="SUPFAM" id="SSF53850">
    <property type="entry name" value="Periplasmic binding protein-like II"/>
    <property type="match status" value="1"/>
</dbReference>
<evidence type="ECO:0000256" key="4">
    <source>
        <dbReference type="ARBA" id="ARBA00023163"/>
    </source>
</evidence>
<dbReference type="Proteomes" id="UP000064967">
    <property type="component" value="Chromosome"/>
</dbReference>
<dbReference type="PATRIC" id="fig|1391654.3.peg.8667"/>
<dbReference type="InterPro" id="IPR036388">
    <property type="entry name" value="WH-like_DNA-bd_sf"/>
</dbReference>
<keyword evidence="2" id="KW-0805">Transcription regulation</keyword>
<evidence type="ECO:0000313" key="6">
    <source>
        <dbReference type="EMBL" id="AKV01891.1"/>
    </source>
</evidence>
<evidence type="ECO:0000256" key="3">
    <source>
        <dbReference type="ARBA" id="ARBA00023125"/>
    </source>
</evidence>
<evidence type="ECO:0000313" key="7">
    <source>
        <dbReference type="Proteomes" id="UP000064967"/>
    </source>
</evidence>
<dbReference type="Pfam" id="PF03466">
    <property type="entry name" value="LysR_substrate"/>
    <property type="match status" value="1"/>
</dbReference>
<dbReference type="GO" id="GO:0003677">
    <property type="term" value="F:DNA binding"/>
    <property type="evidence" value="ECO:0007669"/>
    <property type="project" value="UniProtKB-KW"/>
</dbReference>
<evidence type="ECO:0000256" key="1">
    <source>
        <dbReference type="ARBA" id="ARBA00009437"/>
    </source>
</evidence>
<gene>
    <name evidence="6" type="ORF">AKJ09_08554</name>
</gene>
<protein>
    <submittedName>
        <fullName evidence="6">LysR family transcriptional regulator YnfL</fullName>
    </submittedName>
</protein>
<dbReference type="EMBL" id="CP012333">
    <property type="protein sequence ID" value="AKV01891.1"/>
    <property type="molecule type" value="Genomic_DNA"/>
</dbReference>
<dbReference type="Gene3D" id="1.10.10.10">
    <property type="entry name" value="Winged helix-like DNA-binding domain superfamily/Winged helix DNA-binding domain"/>
    <property type="match status" value="1"/>
</dbReference>
<dbReference type="FunFam" id="1.10.10.10:FF:000001">
    <property type="entry name" value="LysR family transcriptional regulator"/>
    <property type="match status" value="1"/>
</dbReference>
<dbReference type="GO" id="GO:0032993">
    <property type="term" value="C:protein-DNA complex"/>
    <property type="evidence" value="ECO:0007669"/>
    <property type="project" value="TreeGrafter"/>
</dbReference>
<dbReference type="OrthoDB" id="5317428at2"/>
<dbReference type="Gene3D" id="3.40.190.10">
    <property type="entry name" value="Periplasmic binding protein-like II"/>
    <property type="match status" value="2"/>
</dbReference>
<keyword evidence="4" id="KW-0804">Transcription</keyword>
<dbReference type="KEGG" id="llu:AKJ09_08554"/>
<keyword evidence="3" id="KW-0238">DNA-binding</keyword>
<feature type="domain" description="HTH lysR-type" evidence="5">
    <location>
        <begin position="1"/>
        <end position="58"/>
    </location>
</feature>
<reference evidence="6 7" key="1">
    <citation type="submission" date="2015-08" db="EMBL/GenBank/DDBJ databases">
        <authorList>
            <person name="Babu N.S."/>
            <person name="Beckwith C.J."/>
            <person name="Beseler K.G."/>
            <person name="Brison A."/>
            <person name="Carone J.V."/>
            <person name="Caskin T.P."/>
            <person name="Diamond M."/>
            <person name="Durham M.E."/>
            <person name="Foxe J.M."/>
            <person name="Go M."/>
            <person name="Henderson B.A."/>
            <person name="Jones I.B."/>
            <person name="McGettigan J.A."/>
            <person name="Micheletti S.J."/>
            <person name="Nasrallah M.E."/>
            <person name="Ortiz D."/>
            <person name="Piller C.R."/>
            <person name="Privatt S.R."/>
            <person name="Schneider S.L."/>
            <person name="Sharp S."/>
            <person name="Smith T.C."/>
            <person name="Stanton J.D."/>
            <person name="Ullery H.E."/>
            <person name="Wilson R.J."/>
            <person name="Serrano M.G."/>
            <person name="Buck G."/>
            <person name="Lee V."/>
            <person name="Wang Y."/>
            <person name="Carvalho R."/>
            <person name="Voegtly L."/>
            <person name="Shi R."/>
            <person name="Duckworth R."/>
            <person name="Johnson A."/>
            <person name="Loviza R."/>
            <person name="Walstead R."/>
            <person name="Shah Z."/>
            <person name="Kiflezghi M."/>
            <person name="Wade K."/>
            <person name="Ball S.L."/>
            <person name="Bradley K.W."/>
            <person name="Asai D.J."/>
            <person name="Bowman C.A."/>
            <person name="Russell D.A."/>
            <person name="Pope W.H."/>
            <person name="Jacobs-Sera D."/>
            <person name="Hendrix R.W."/>
            <person name="Hatfull G.F."/>
        </authorList>
    </citation>
    <scope>NUCLEOTIDE SEQUENCE [LARGE SCALE GENOMIC DNA]</scope>
    <source>
        <strain evidence="6 7">DSM 27648</strain>
    </source>
</reference>
<proteinExistence type="inferred from homology"/>
<name>A0A0K1Q7U6_9BACT</name>
<dbReference type="SUPFAM" id="SSF46785">
    <property type="entry name" value="Winged helix' DNA-binding domain"/>
    <property type="match status" value="1"/>
</dbReference>
<accession>A0A0K1Q7U6</accession>
<evidence type="ECO:0000256" key="2">
    <source>
        <dbReference type="ARBA" id="ARBA00023015"/>
    </source>
</evidence>
<dbReference type="Pfam" id="PF00126">
    <property type="entry name" value="HTH_1"/>
    <property type="match status" value="1"/>
</dbReference>
<dbReference type="PROSITE" id="PS50931">
    <property type="entry name" value="HTH_LYSR"/>
    <property type="match status" value="1"/>
</dbReference>
<dbReference type="GO" id="GO:0003700">
    <property type="term" value="F:DNA-binding transcription factor activity"/>
    <property type="evidence" value="ECO:0007669"/>
    <property type="project" value="InterPro"/>
</dbReference>
<dbReference type="InterPro" id="IPR036390">
    <property type="entry name" value="WH_DNA-bd_sf"/>
</dbReference>
<comment type="similarity">
    <text evidence="1">Belongs to the LysR transcriptional regulatory family.</text>
</comment>
<dbReference type="STRING" id="1391654.AKJ09_08554"/>
<dbReference type="AlphaFoldDB" id="A0A0K1Q7U6"/>
<keyword evidence="7" id="KW-1185">Reference proteome</keyword>